<organism evidence="1 2">
    <name type="scientific">Candidatus Eisenbergiella merdipullorum</name>
    <dbReference type="NCBI Taxonomy" id="2838553"/>
    <lineage>
        <taxon>Bacteria</taxon>
        <taxon>Bacillati</taxon>
        <taxon>Bacillota</taxon>
        <taxon>Clostridia</taxon>
        <taxon>Lachnospirales</taxon>
        <taxon>Lachnospiraceae</taxon>
        <taxon>Eisenbergiella</taxon>
    </lineage>
</organism>
<evidence type="ECO:0008006" key="3">
    <source>
        <dbReference type="Google" id="ProtNLM"/>
    </source>
</evidence>
<proteinExistence type="predicted"/>
<evidence type="ECO:0000313" key="1">
    <source>
        <dbReference type="EMBL" id="HJA93414.1"/>
    </source>
</evidence>
<name>A0A9D2I7T1_9FIRM</name>
<gene>
    <name evidence="1" type="ORF">H9717_09935</name>
</gene>
<dbReference type="InterPro" id="IPR037010">
    <property type="entry name" value="VitB12-dep_Met_synth_activ_sf"/>
</dbReference>
<reference evidence="1" key="1">
    <citation type="journal article" date="2021" name="PeerJ">
        <title>Extensive microbial diversity within the chicken gut microbiome revealed by metagenomics and culture.</title>
        <authorList>
            <person name="Gilroy R."/>
            <person name="Ravi A."/>
            <person name="Getino M."/>
            <person name="Pursley I."/>
            <person name="Horton D.L."/>
            <person name="Alikhan N.F."/>
            <person name="Baker D."/>
            <person name="Gharbi K."/>
            <person name="Hall N."/>
            <person name="Watson M."/>
            <person name="Adriaenssens E.M."/>
            <person name="Foster-Nyarko E."/>
            <person name="Jarju S."/>
            <person name="Secka A."/>
            <person name="Antonio M."/>
            <person name="Oren A."/>
            <person name="Chaudhuri R.R."/>
            <person name="La Ragione R."/>
            <person name="Hildebrand F."/>
            <person name="Pallen M.J."/>
        </authorList>
    </citation>
    <scope>NUCLEOTIDE SEQUENCE</scope>
    <source>
        <strain evidence="1">CHK179-7159</strain>
    </source>
</reference>
<dbReference type="AlphaFoldDB" id="A0A9D2I7T1"/>
<comment type="caution">
    <text evidence="1">The sequence shown here is derived from an EMBL/GenBank/DDBJ whole genome shotgun (WGS) entry which is preliminary data.</text>
</comment>
<dbReference type="SUPFAM" id="SSF56507">
    <property type="entry name" value="Methionine synthase activation domain-like"/>
    <property type="match status" value="1"/>
</dbReference>
<evidence type="ECO:0000313" key="2">
    <source>
        <dbReference type="Proteomes" id="UP000886858"/>
    </source>
</evidence>
<sequence>MRKYIPTVLIHPELTRKELEEAAEKYHFSGTDAGMDAEGIREIYEKLCKAVDCRAACVIEEEKREAAAALTLGGQVDVLQEEYQGQGLLMEAYLTDCLCRELLRKGYAALEERIQEQTDLYAMRYFFPGQNLPLSEMEKIFPLFEGGAPVKLLPGCVLYPRQSVVYRAALSDSPQAGCADICAECERRQMCEARKGRS</sequence>
<protein>
    <recommendedName>
        <fullName evidence="3">Vitamin B12 dependent methionine synthase, activation domain protein</fullName>
    </recommendedName>
</protein>
<dbReference type="GO" id="GO:0008705">
    <property type="term" value="F:methionine synthase activity"/>
    <property type="evidence" value="ECO:0007669"/>
    <property type="project" value="InterPro"/>
</dbReference>
<accession>A0A9D2I7T1</accession>
<reference evidence="1" key="2">
    <citation type="submission" date="2021-04" db="EMBL/GenBank/DDBJ databases">
        <authorList>
            <person name="Gilroy R."/>
        </authorList>
    </citation>
    <scope>NUCLEOTIDE SEQUENCE</scope>
    <source>
        <strain evidence="1">CHK179-7159</strain>
    </source>
</reference>
<dbReference type="EMBL" id="DWYY01000110">
    <property type="protein sequence ID" value="HJA93414.1"/>
    <property type="molecule type" value="Genomic_DNA"/>
</dbReference>
<dbReference type="Gene3D" id="3.40.109.40">
    <property type="match status" value="1"/>
</dbReference>
<dbReference type="Proteomes" id="UP000886858">
    <property type="component" value="Unassembled WGS sequence"/>
</dbReference>